<comment type="caution">
    <text evidence="2">The sequence shown here is derived from an EMBL/GenBank/DDBJ whole genome shotgun (WGS) entry which is preliminary data.</text>
</comment>
<dbReference type="Pfam" id="PF01841">
    <property type="entry name" value="Transglut_core"/>
    <property type="match status" value="1"/>
</dbReference>
<dbReference type="PANTHER" id="PTHR33490">
    <property type="entry name" value="BLR5614 PROTEIN-RELATED"/>
    <property type="match status" value="1"/>
</dbReference>
<keyword evidence="3" id="KW-1185">Reference proteome</keyword>
<reference evidence="2 3" key="1">
    <citation type="submission" date="2015-10" db="EMBL/GenBank/DDBJ databases">
        <title>Draft genome sequence of Streptomyces longwoodensis DSM 41677, type strain for the species Streptomyces longwoodensis.</title>
        <authorList>
            <person name="Ruckert C."/>
            <person name="Winkler A."/>
            <person name="Kalinowski J."/>
            <person name="Kampfer P."/>
            <person name="Glaeser S."/>
        </authorList>
    </citation>
    <scope>NUCLEOTIDE SEQUENCE [LARGE SCALE GENOMIC DNA]</scope>
    <source>
        <strain evidence="2 3">DSM 41677</strain>
    </source>
</reference>
<sequence>MNAITSAERVRLTAPTEFLDYETDAVQAFIDHAVADRAADERRLAVELYYAVRDDVFYEVYGADLSPEGLRASSVATGRKGFCLHKSVLYAAACRAVGIPARLHYGDVRNHLASDRLRSHIGGDVFFHGLNTVYLNGTWVKATPVFNKILCRLYGMKPLEFDGTADSVHHPFDEQGNKNMEFVADHGDFDDVPYTFVMSQMRRKHPRFLDGDGTVRGGSLAAEATG</sequence>
<organism evidence="2 3">
    <name type="scientific">Streptomyces longwoodensis</name>
    <dbReference type="NCBI Taxonomy" id="68231"/>
    <lineage>
        <taxon>Bacteria</taxon>
        <taxon>Bacillati</taxon>
        <taxon>Actinomycetota</taxon>
        <taxon>Actinomycetes</taxon>
        <taxon>Kitasatosporales</taxon>
        <taxon>Streptomycetaceae</taxon>
        <taxon>Streptomyces</taxon>
    </lineage>
</organism>
<dbReference type="PANTHER" id="PTHR33490:SF3">
    <property type="entry name" value="CONSERVED INTEGRAL MEMBRANE PROTEIN"/>
    <property type="match status" value="1"/>
</dbReference>
<feature type="domain" description="Transglutaminase-like" evidence="1">
    <location>
        <begin position="36"/>
        <end position="144"/>
    </location>
</feature>
<dbReference type="EMBL" id="LMWS01000017">
    <property type="protein sequence ID" value="KUN38012.1"/>
    <property type="molecule type" value="Genomic_DNA"/>
</dbReference>
<dbReference type="InterPro" id="IPR002931">
    <property type="entry name" value="Transglutaminase-like"/>
</dbReference>
<dbReference type="SUPFAM" id="SSF54001">
    <property type="entry name" value="Cysteine proteinases"/>
    <property type="match status" value="1"/>
</dbReference>
<protein>
    <submittedName>
        <fullName evidence="2">Transglutaminase-like superfamily protein</fullName>
    </submittedName>
</protein>
<dbReference type="Proteomes" id="UP000053271">
    <property type="component" value="Unassembled WGS sequence"/>
</dbReference>
<evidence type="ECO:0000313" key="3">
    <source>
        <dbReference type="Proteomes" id="UP000053271"/>
    </source>
</evidence>
<dbReference type="AlphaFoldDB" id="A0A101QXV5"/>
<accession>A0A101QXV5</accession>
<dbReference type="InterPro" id="IPR038765">
    <property type="entry name" value="Papain-like_cys_pep_sf"/>
</dbReference>
<evidence type="ECO:0000259" key="1">
    <source>
        <dbReference type="Pfam" id="PF01841"/>
    </source>
</evidence>
<proteinExistence type="predicted"/>
<dbReference type="STRING" id="68231.AQJ30_14120"/>
<gene>
    <name evidence="2" type="ORF">AQJ30_14120</name>
</gene>
<dbReference type="Gene3D" id="3.10.620.30">
    <property type="match status" value="1"/>
</dbReference>
<name>A0A101QXV5_9ACTN</name>
<dbReference type="RefSeq" id="WP_067233285.1">
    <property type="nucleotide sequence ID" value="NZ_JBFACV010000071.1"/>
</dbReference>
<evidence type="ECO:0000313" key="2">
    <source>
        <dbReference type="EMBL" id="KUN38012.1"/>
    </source>
</evidence>
<dbReference type="GeneID" id="91425736"/>